<dbReference type="Proteomes" id="UP001142055">
    <property type="component" value="Chromosome 1"/>
</dbReference>
<feature type="binding site" evidence="9">
    <location>
        <position position="218"/>
    </location>
    <ligand>
        <name>Fe cation</name>
        <dbReference type="ChEBI" id="CHEBI:24875"/>
        <label>2</label>
    </ligand>
</feature>
<dbReference type="GO" id="GO:0019135">
    <property type="term" value="F:deoxyhypusine monooxygenase activity"/>
    <property type="evidence" value="ECO:0007669"/>
    <property type="project" value="UniProtKB-UniRule"/>
</dbReference>
<organism evidence="10 11">
    <name type="scientific">Blomia tropicalis</name>
    <name type="common">Mite</name>
    <dbReference type="NCBI Taxonomy" id="40697"/>
    <lineage>
        <taxon>Eukaryota</taxon>
        <taxon>Metazoa</taxon>
        <taxon>Ecdysozoa</taxon>
        <taxon>Arthropoda</taxon>
        <taxon>Chelicerata</taxon>
        <taxon>Arachnida</taxon>
        <taxon>Acari</taxon>
        <taxon>Acariformes</taxon>
        <taxon>Sarcoptiformes</taxon>
        <taxon>Astigmata</taxon>
        <taxon>Glycyphagoidea</taxon>
        <taxon>Echimyopodidae</taxon>
        <taxon>Blomia</taxon>
    </lineage>
</organism>
<feature type="binding site" evidence="9">
    <location>
        <position position="62"/>
    </location>
    <ligand>
        <name>Fe cation</name>
        <dbReference type="ChEBI" id="CHEBI:24875"/>
        <label>1</label>
    </ligand>
</feature>
<dbReference type="OMA" id="LQEPCSI"/>
<evidence type="ECO:0000256" key="4">
    <source>
        <dbReference type="ARBA" id="ARBA00022737"/>
    </source>
</evidence>
<evidence type="ECO:0000256" key="2">
    <source>
        <dbReference type="ARBA" id="ARBA00005041"/>
    </source>
</evidence>
<dbReference type="Pfam" id="PF13646">
    <property type="entry name" value="HEAT_2"/>
    <property type="match status" value="1"/>
</dbReference>
<keyword evidence="11" id="KW-1185">Reference proteome</keyword>
<keyword evidence="4" id="KW-0677">Repeat</keyword>
<evidence type="ECO:0000256" key="9">
    <source>
        <dbReference type="HAMAP-Rule" id="MF_03101"/>
    </source>
</evidence>
<evidence type="ECO:0000256" key="5">
    <source>
        <dbReference type="ARBA" id="ARBA00023002"/>
    </source>
</evidence>
<dbReference type="HAMAP" id="MF_03101">
    <property type="entry name" value="Deoxyhypusine_hydroxylase"/>
    <property type="match status" value="1"/>
</dbReference>
<feature type="binding site" evidence="9">
    <location>
        <position position="251"/>
    </location>
    <ligand>
        <name>Fe cation</name>
        <dbReference type="ChEBI" id="CHEBI:24875"/>
        <label>2</label>
    </ligand>
</feature>
<evidence type="ECO:0000313" key="11">
    <source>
        <dbReference type="Proteomes" id="UP001142055"/>
    </source>
</evidence>
<keyword evidence="8 9" id="KW-0386">Hypusine biosynthesis</keyword>
<dbReference type="PANTHER" id="PTHR12697:SF5">
    <property type="entry name" value="DEOXYHYPUSINE HYDROXYLASE"/>
    <property type="match status" value="1"/>
</dbReference>
<evidence type="ECO:0000256" key="3">
    <source>
        <dbReference type="ARBA" id="ARBA00022723"/>
    </source>
</evidence>
<feature type="binding site" evidence="9">
    <location>
        <position position="219"/>
    </location>
    <ligand>
        <name>Fe cation</name>
        <dbReference type="ChEBI" id="CHEBI:24875"/>
        <label>2</label>
    </ligand>
</feature>
<evidence type="ECO:0000313" key="10">
    <source>
        <dbReference type="EMBL" id="KAJ6224144.1"/>
    </source>
</evidence>
<comment type="function">
    <text evidence="9">Catalyzes the hydroxylation of the N(6)-(4-aminobutyl)-L-lysine intermediate to form hypusine, an essential post-translational modification only found in mature eIF-5A factor.</text>
</comment>
<dbReference type="InterPro" id="IPR016024">
    <property type="entry name" value="ARM-type_fold"/>
</dbReference>
<accession>A0A9Q0ME73</accession>
<evidence type="ECO:0000256" key="1">
    <source>
        <dbReference type="ARBA" id="ARBA00000068"/>
    </source>
</evidence>
<dbReference type="PANTHER" id="PTHR12697">
    <property type="entry name" value="PBS LYASE HEAT-LIKE PROTEIN"/>
    <property type="match status" value="1"/>
</dbReference>
<keyword evidence="7 9" id="KW-0503">Monooxygenase</keyword>
<dbReference type="SMART" id="SM00567">
    <property type="entry name" value="EZ_HEAT"/>
    <property type="match status" value="6"/>
</dbReference>
<dbReference type="Pfam" id="PF03130">
    <property type="entry name" value="HEAT_PBS"/>
    <property type="match status" value="2"/>
</dbReference>
<comment type="similarity">
    <text evidence="9">Belongs to the deoxyhypusine hydroxylase family.</text>
</comment>
<keyword evidence="3 9" id="KW-0479">Metal-binding</keyword>
<name>A0A9Q0ME73_BLOTA</name>
<feature type="binding site" evidence="9">
    <location>
        <position position="94"/>
    </location>
    <ligand>
        <name>Fe cation</name>
        <dbReference type="ChEBI" id="CHEBI:24875"/>
        <label>1</label>
    </ligand>
</feature>
<dbReference type="EMBL" id="JAPWDV010000001">
    <property type="protein sequence ID" value="KAJ6224144.1"/>
    <property type="molecule type" value="Genomic_DNA"/>
</dbReference>
<dbReference type="GO" id="GO:0046872">
    <property type="term" value="F:metal ion binding"/>
    <property type="evidence" value="ECO:0007669"/>
    <property type="project" value="UniProtKB-KW"/>
</dbReference>
<dbReference type="InterPro" id="IPR011989">
    <property type="entry name" value="ARM-like"/>
</dbReference>
<dbReference type="EC" id="1.14.99.29" evidence="9"/>
<evidence type="ECO:0000256" key="6">
    <source>
        <dbReference type="ARBA" id="ARBA00023004"/>
    </source>
</evidence>
<dbReference type="FunFam" id="1.25.10.10:FF:000099">
    <property type="entry name" value="Deoxyhypusine hydroxylase"/>
    <property type="match status" value="1"/>
</dbReference>
<comment type="cofactor">
    <cofactor evidence="9">
        <name>Fe(2+)</name>
        <dbReference type="ChEBI" id="CHEBI:29033"/>
    </cofactor>
    <text evidence="9">Binds 2 Fe(2+) ions per subunit.</text>
</comment>
<feature type="binding site" evidence="9">
    <location>
        <position position="61"/>
    </location>
    <ligand>
        <name>Fe cation</name>
        <dbReference type="ChEBI" id="CHEBI:24875"/>
        <label>1</label>
    </ligand>
</feature>
<dbReference type="InterPro" id="IPR027517">
    <property type="entry name" value="Deoxyhypusine_hydroxylase"/>
</dbReference>
<comment type="catalytic activity">
    <reaction evidence="1 9">
        <text>[eIF5A protein]-deoxyhypusine + AH2 + O2 = [eIF5A protein]-hypusine + A + H2O</text>
        <dbReference type="Rhea" id="RHEA:14101"/>
        <dbReference type="Rhea" id="RHEA-COMP:10144"/>
        <dbReference type="Rhea" id="RHEA-COMP:12592"/>
        <dbReference type="ChEBI" id="CHEBI:13193"/>
        <dbReference type="ChEBI" id="CHEBI:15377"/>
        <dbReference type="ChEBI" id="CHEBI:15379"/>
        <dbReference type="ChEBI" id="CHEBI:17499"/>
        <dbReference type="ChEBI" id="CHEBI:82657"/>
        <dbReference type="ChEBI" id="CHEBI:91175"/>
        <dbReference type="EC" id="1.14.99.29"/>
    </reaction>
</comment>
<gene>
    <name evidence="10" type="ORF">RDWZM_002689</name>
</gene>
<evidence type="ECO:0000256" key="8">
    <source>
        <dbReference type="ARBA" id="ARBA00023256"/>
    </source>
</evidence>
<evidence type="ECO:0000256" key="7">
    <source>
        <dbReference type="ARBA" id="ARBA00023033"/>
    </source>
</evidence>
<comment type="pathway">
    <text evidence="2 9">Protein modification; eIF5A hypusination.</text>
</comment>
<dbReference type="AlphaFoldDB" id="A0A9Q0ME73"/>
<dbReference type="SUPFAM" id="SSF48371">
    <property type="entry name" value="ARM repeat"/>
    <property type="match status" value="1"/>
</dbReference>
<sequence>MENRPLTNDQIRSVTKLLADSAKPMGERFRALFTLKNIGGHDSIDHIGNVLLRDESALLKHECAYCLGQMQDEHAINVLEKVLSNVNEHPMVRHEAGEALGAIGSDHCLSILENYLNDPCKDVSETVLLAINRIKHLKQLTLPDGSSSVYSSVDPAPPLEENNLNQNIKQLRTILIDEKESLFKRYQAMFTLRNMNTDESALALADGLDCPDSALFRHEIAFVLGQMQKAITTEKLSKVLALRNENEMVRHECAEALGAIATDEANAILKKYLFDEQRVVRESAIVALDVSDYNNSEQFQLLDSGTI</sequence>
<comment type="caution">
    <text evidence="10">The sequence shown here is derived from an EMBL/GenBank/DDBJ whole genome shotgun (WGS) entry which is preliminary data.</text>
</comment>
<keyword evidence="6 9" id="KW-0408">Iron</keyword>
<feature type="binding site" evidence="9">
    <location>
        <position position="252"/>
    </location>
    <ligand>
        <name>Fe cation</name>
        <dbReference type="ChEBI" id="CHEBI:24875"/>
        <label>2</label>
    </ligand>
</feature>
<protein>
    <recommendedName>
        <fullName evidence="9">Deoxyhypusine hydroxylase</fullName>
        <shortName evidence="9">DOHH</shortName>
        <ecNumber evidence="9">1.14.99.29</ecNumber>
    </recommendedName>
    <alternativeName>
        <fullName evidence="9">Deoxyhypusine dioxygenase</fullName>
    </alternativeName>
    <alternativeName>
        <fullName evidence="9">Deoxyhypusine monooxygenase</fullName>
    </alternativeName>
</protein>
<keyword evidence="5 9" id="KW-0560">Oxidoreductase</keyword>
<reference evidence="10" key="1">
    <citation type="submission" date="2022-12" db="EMBL/GenBank/DDBJ databases">
        <title>Genome assemblies of Blomia tropicalis.</title>
        <authorList>
            <person name="Cui Y."/>
        </authorList>
    </citation>
    <scope>NUCLEOTIDE SEQUENCE</scope>
    <source>
        <tissue evidence="10">Adult mites</tissue>
    </source>
</reference>
<dbReference type="InterPro" id="IPR004155">
    <property type="entry name" value="PBS_lyase_HEAT"/>
</dbReference>
<feature type="binding site" evidence="9">
    <location>
        <position position="95"/>
    </location>
    <ligand>
        <name>Fe cation</name>
        <dbReference type="ChEBI" id="CHEBI:24875"/>
        <label>1</label>
    </ligand>
</feature>
<dbReference type="Gene3D" id="1.25.10.10">
    <property type="entry name" value="Leucine-rich Repeat Variant"/>
    <property type="match status" value="2"/>
</dbReference>
<proteinExistence type="inferred from homology"/>